<name>A0ABN1MGE1_9FLAO</name>
<organism evidence="1 2">
    <name type="scientific">Gangjinia marincola</name>
    <dbReference type="NCBI Taxonomy" id="578463"/>
    <lineage>
        <taxon>Bacteria</taxon>
        <taxon>Pseudomonadati</taxon>
        <taxon>Bacteroidota</taxon>
        <taxon>Flavobacteriia</taxon>
        <taxon>Flavobacteriales</taxon>
        <taxon>Flavobacteriaceae</taxon>
        <taxon>Gangjinia</taxon>
    </lineage>
</organism>
<dbReference type="InterPro" id="IPR045607">
    <property type="entry name" value="DUF6452"/>
</dbReference>
<reference evidence="1 2" key="1">
    <citation type="journal article" date="2019" name="Int. J. Syst. Evol. Microbiol.">
        <title>The Global Catalogue of Microorganisms (GCM) 10K type strain sequencing project: providing services to taxonomists for standard genome sequencing and annotation.</title>
        <authorList>
            <consortium name="The Broad Institute Genomics Platform"/>
            <consortium name="The Broad Institute Genome Sequencing Center for Infectious Disease"/>
            <person name="Wu L."/>
            <person name="Ma J."/>
        </authorList>
    </citation>
    <scope>NUCLEOTIDE SEQUENCE [LARGE SCALE GENOMIC DNA]</scope>
    <source>
        <strain evidence="1 2">JCM 16082</strain>
    </source>
</reference>
<comment type="caution">
    <text evidence="1">The sequence shown here is derived from an EMBL/GenBank/DDBJ whole genome shotgun (WGS) entry which is preliminary data.</text>
</comment>
<dbReference type="Proteomes" id="UP001500507">
    <property type="component" value="Unassembled WGS sequence"/>
</dbReference>
<sequence length="157" mass="17788">MLLVFGCQRDDLCPEDTPTTPSLNIDFLDFSNPAIAKNVSNLSIKAQNEDEFLPLGDEGDTIISSTNSILIPLRTDNNTTVYDFIINDNEGNVVNVDQLIFNYNTKEIYINRACGFKVEYENFDAILTQDDNRWISSIDVIEDEIVDESITHVQILF</sequence>
<protein>
    <submittedName>
        <fullName evidence="1">DUF6452 family protein</fullName>
    </submittedName>
</protein>
<gene>
    <name evidence="1" type="ORF">GCM10009117_13450</name>
</gene>
<accession>A0ABN1MGE1</accession>
<dbReference type="EMBL" id="BAAAFG010000014">
    <property type="protein sequence ID" value="GAA0872198.1"/>
    <property type="molecule type" value="Genomic_DNA"/>
</dbReference>
<evidence type="ECO:0000313" key="1">
    <source>
        <dbReference type="EMBL" id="GAA0872198.1"/>
    </source>
</evidence>
<keyword evidence="2" id="KW-1185">Reference proteome</keyword>
<proteinExistence type="predicted"/>
<dbReference type="Pfam" id="PF20050">
    <property type="entry name" value="DUF6452"/>
    <property type="match status" value="1"/>
</dbReference>
<evidence type="ECO:0000313" key="2">
    <source>
        <dbReference type="Proteomes" id="UP001500507"/>
    </source>
</evidence>